<proteinExistence type="inferred from homology"/>
<evidence type="ECO:0000256" key="8">
    <source>
        <dbReference type="ARBA" id="ARBA00023277"/>
    </source>
</evidence>
<dbReference type="Gene3D" id="3.20.20.70">
    <property type="entry name" value="Aldolase class I"/>
    <property type="match status" value="1"/>
</dbReference>
<keyword evidence="6 9" id="KW-0456">Lyase</keyword>
<comment type="subunit">
    <text evidence="4">Homotrimer.</text>
</comment>
<dbReference type="InterPro" id="IPR000887">
    <property type="entry name" value="Aldlse_KDPG_KHG"/>
</dbReference>
<evidence type="ECO:0000313" key="9">
    <source>
        <dbReference type="EMBL" id="UWZ40539.1"/>
    </source>
</evidence>
<reference evidence="9" key="1">
    <citation type="submission" date="2021-04" db="EMBL/GenBank/DDBJ databases">
        <title>Biosynthetic gene clusters of Dactylosporangioum roseum.</title>
        <authorList>
            <person name="Hartkoorn R.C."/>
            <person name="Beaudoing E."/>
            <person name="Hot D."/>
            <person name="Moureu S."/>
        </authorList>
    </citation>
    <scope>NUCLEOTIDE SEQUENCE</scope>
    <source>
        <strain evidence="9">NRRL B-16295</strain>
    </source>
</reference>
<dbReference type="EMBL" id="CP073721">
    <property type="protein sequence ID" value="UWZ40539.1"/>
    <property type="molecule type" value="Genomic_DNA"/>
</dbReference>
<evidence type="ECO:0000256" key="7">
    <source>
        <dbReference type="ARBA" id="ARBA00023270"/>
    </source>
</evidence>
<organism evidence="9 10">
    <name type="scientific">Dactylosporangium roseum</name>
    <dbReference type="NCBI Taxonomy" id="47989"/>
    <lineage>
        <taxon>Bacteria</taxon>
        <taxon>Bacillati</taxon>
        <taxon>Actinomycetota</taxon>
        <taxon>Actinomycetes</taxon>
        <taxon>Micromonosporales</taxon>
        <taxon>Micromonosporaceae</taxon>
        <taxon>Dactylosporangium</taxon>
    </lineage>
</organism>
<protein>
    <recommendedName>
        <fullName evidence="5">2-dehydro-3-deoxy-phosphogluconate aldolase</fullName>
        <ecNumber evidence="5">4.1.2.14</ecNumber>
    </recommendedName>
</protein>
<dbReference type="InterPro" id="IPR013785">
    <property type="entry name" value="Aldolase_TIM"/>
</dbReference>
<keyword evidence="8" id="KW-0119">Carbohydrate metabolism</keyword>
<evidence type="ECO:0000256" key="2">
    <source>
        <dbReference type="ARBA" id="ARBA00004736"/>
    </source>
</evidence>
<dbReference type="Proteomes" id="UP001058271">
    <property type="component" value="Chromosome"/>
</dbReference>
<dbReference type="CDD" id="cd00452">
    <property type="entry name" value="KDPG_aldolase"/>
    <property type="match status" value="1"/>
</dbReference>
<comment type="catalytic activity">
    <reaction evidence="1">
        <text>2-dehydro-3-deoxy-6-phospho-D-gluconate = D-glyceraldehyde 3-phosphate + pyruvate</text>
        <dbReference type="Rhea" id="RHEA:17089"/>
        <dbReference type="ChEBI" id="CHEBI:15361"/>
        <dbReference type="ChEBI" id="CHEBI:57569"/>
        <dbReference type="ChEBI" id="CHEBI:59776"/>
        <dbReference type="EC" id="4.1.2.14"/>
    </reaction>
</comment>
<evidence type="ECO:0000256" key="3">
    <source>
        <dbReference type="ARBA" id="ARBA00006906"/>
    </source>
</evidence>
<evidence type="ECO:0000256" key="6">
    <source>
        <dbReference type="ARBA" id="ARBA00023239"/>
    </source>
</evidence>
<dbReference type="Pfam" id="PF01081">
    <property type="entry name" value="Aldolase"/>
    <property type="match status" value="1"/>
</dbReference>
<dbReference type="PANTHER" id="PTHR30246:SF1">
    <property type="entry name" value="2-DEHYDRO-3-DEOXY-6-PHOSPHOGALACTONATE ALDOLASE-RELATED"/>
    <property type="match status" value="1"/>
</dbReference>
<name>A0ABY5ZEL3_9ACTN</name>
<dbReference type="InterPro" id="IPR031338">
    <property type="entry name" value="KDPG/KHG_AS_2"/>
</dbReference>
<gene>
    <name evidence="9" type="primary">eda</name>
    <name evidence="9" type="ORF">Drose_23170</name>
</gene>
<dbReference type="NCBIfam" id="TIGR01182">
    <property type="entry name" value="eda"/>
    <property type="match status" value="1"/>
</dbReference>
<comment type="similarity">
    <text evidence="3">Belongs to the KHG/KDPG aldolase family.</text>
</comment>
<evidence type="ECO:0000313" key="10">
    <source>
        <dbReference type="Proteomes" id="UP001058271"/>
    </source>
</evidence>
<dbReference type="EC" id="4.1.2.14" evidence="5"/>
<comment type="pathway">
    <text evidence="2">Carbohydrate acid metabolism; 2-dehydro-3-deoxy-D-gluconate degradation; D-glyceraldehyde 3-phosphate and pyruvate from 2-dehydro-3-deoxy-D-gluconate: step 2/2.</text>
</comment>
<evidence type="ECO:0000256" key="5">
    <source>
        <dbReference type="ARBA" id="ARBA00013063"/>
    </source>
</evidence>
<dbReference type="PROSITE" id="PS00159">
    <property type="entry name" value="ALDOLASE_KDPG_KHG_1"/>
    <property type="match status" value="1"/>
</dbReference>
<dbReference type="InterPro" id="IPR031337">
    <property type="entry name" value="KDPG/KHG_AS_1"/>
</dbReference>
<sequence>MVTYVTDVHDGERPWIGRVLPVVVLEDARHAGALGDALVKGGLTAAEVTLRTAAGLDAIKTLAARSDLVVGAGTVLSAGQAEQALAAGARFVVTPGFAPAVVRVCQEAGVPVFPGVATATEIQMALDAGLEIVKFFPARQLGGAEMIKALAAPFRGVRFIPTGGITPAVMPEYLAVPAVLAVGASWIVAADLIAGERWDEITSRTEAAVAAVAAAGGAA</sequence>
<accession>A0ABY5ZEL3</accession>
<dbReference type="GO" id="GO:0008675">
    <property type="term" value="F:2-dehydro-3-deoxy-phosphogluconate aldolase activity"/>
    <property type="evidence" value="ECO:0007669"/>
    <property type="project" value="UniProtKB-EC"/>
</dbReference>
<evidence type="ECO:0000256" key="4">
    <source>
        <dbReference type="ARBA" id="ARBA00011233"/>
    </source>
</evidence>
<keyword evidence="10" id="KW-1185">Reference proteome</keyword>
<evidence type="ECO:0000256" key="1">
    <source>
        <dbReference type="ARBA" id="ARBA00000654"/>
    </source>
</evidence>
<keyword evidence="7" id="KW-0704">Schiff base</keyword>
<dbReference type="SUPFAM" id="SSF51569">
    <property type="entry name" value="Aldolase"/>
    <property type="match status" value="1"/>
</dbReference>
<dbReference type="PROSITE" id="PS00160">
    <property type="entry name" value="ALDOLASE_KDPG_KHG_2"/>
    <property type="match status" value="1"/>
</dbReference>
<dbReference type="GO" id="GO:0008700">
    <property type="term" value="F:(R,S)-4-hydroxy-2-oxoglutarate aldolase activity"/>
    <property type="evidence" value="ECO:0007669"/>
    <property type="project" value="UniProtKB-EC"/>
</dbReference>
<dbReference type="PANTHER" id="PTHR30246">
    <property type="entry name" value="2-KETO-3-DEOXY-6-PHOSPHOGLUCONATE ALDOLASE"/>
    <property type="match status" value="1"/>
</dbReference>